<proteinExistence type="predicted"/>
<gene>
    <name evidence="1" type="ORF">L618_000200000530</name>
</gene>
<name>A0A562E4F0_RHORH</name>
<dbReference type="Pfam" id="PF06042">
    <property type="entry name" value="NTP_transf_6"/>
    <property type="match status" value="1"/>
</dbReference>
<reference evidence="1 2" key="1">
    <citation type="submission" date="2019-07" db="EMBL/GenBank/DDBJ databases">
        <title>Genome sequencing of lignin-degrading bacterial isolates.</title>
        <authorList>
            <person name="Gladden J."/>
        </authorList>
    </citation>
    <scope>NUCLEOTIDE SEQUENCE [LARGE SCALE GENOMIC DNA]</scope>
    <source>
        <strain evidence="1 2">J45</strain>
    </source>
</reference>
<evidence type="ECO:0000313" key="2">
    <source>
        <dbReference type="Proteomes" id="UP000317573"/>
    </source>
</evidence>
<dbReference type="Proteomes" id="UP000317573">
    <property type="component" value="Unassembled WGS sequence"/>
</dbReference>
<dbReference type="InterPro" id="IPR009267">
    <property type="entry name" value="NTP_transf_6"/>
</dbReference>
<accession>A0A562E4F0</accession>
<evidence type="ECO:0000313" key="1">
    <source>
        <dbReference type="EMBL" id="TWH16972.1"/>
    </source>
</evidence>
<sequence>MVGLEVAVASGVDDLFYFDDADLSYAAIDHFASTTCCFGITRDPGSGLRVYAAHGFDDLFGMVPRPNPVLAPREVHEAKARGWQAEWPRSVVEPWPER</sequence>
<dbReference type="RefSeq" id="WP_261379888.1">
    <property type="nucleotide sequence ID" value="NZ_VLJT01000017.1"/>
</dbReference>
<dbReference type="EMBL" id="VLJT01000017">
    <property type="protein sequence ID" value="TWH16972.1"/>
    <property type="molecule type" value="Genomic_DNA"/>
</dbReference>
<dbReference type="AlphaFoldDB" id="A0A562E4F0"/>
<organism evidence="1 2">
    <name type="scientific">Rhodococcus rhodochrous J45</name>
    <dbReference type="NCBI Taxonomy" id="935266"/>
    <lineage>
        <taxon>Bacteria</taxon>
        <taxon>Bacillati</taxon>
        <taxon>Actinomycetota</taxon>
        <taxon>Actinomycetes</taxon>
        <taxon>Mycobacteriales</taxon>
        <taxon>Nocardiaceae</taxon>
        <taxon>Rhodococcus</taxon>
    </lineage>
</organism>
<protein>
    <submittedName>
        <fullName evidence="1">Uncharacterized protein</fullName>
    </submittedName>
</protein>
<comment type="caution">
    <text evidence="1">The sequence shown here is derived from an EMBL/GenBank/DDBJ whole genome shotgun (WGS) entry which is preliminary data.</text>
</comment>